<dbReference type="Gene3D" id="1.20.120.50">
    <property type="entry name" value="Hemerythrin-like"/>
    <property type="match status" value="1"/>
</dbReference>
<keyword evidence="3" id="KW-0408">Iron</keyword>
<dbReference type="PANTHER" id="PTHR37164">
    <property type="entry name" value="BACTERIOHEMERYTHRIN"/>
    <property type="match status" value="1"/>
</dbReference>
<name>A0AA97H1C9_9FIRM</name>
<keyword evidence="2" id="KW-0479">Metal-binding</keyword>
<evidence type="ECO:0000256" key="3">
    <source>
        <dbReference type="ARBA" id="ARBA00023004"/>
    </source>
</evidence>
<dbReference type="Proteomes" id="UP001300604">
    <property type="component" value="Chromosome"/>
</dbReference>
<keyword evidence="6" id="KW-1185">Reference proteome</keyword>
<evidence type="ECO:0000256" key="2">
    <source>
        <dbReference type="ARBA" id="ARBA00022723"/>
    </source>
</evidence>
<dbReference type="EMBL" id="CP135996">
    <property type="protein sequence ID" value="WOC32308.1"/>
    <property type="molecule type" value="Genomic_DNA"/>
</dbReference>
<dbReference type="InterPro" id="IPR050669">
    <property type="entry name" value="Hemerythrin"/>
</dbReference>
<dbReference type="InterPro" id="IPR012312">
    <property type="entry name" value="Hemerythrin-like"/>
</dbReference>
<dbReference type="InterPro" id="IPR012827">
    <property type="entry name" value="Hemerythrin_metal-bd"/>
</dbReference>
<dbReference type="CDD" id="cd12107">
    <property type="entry name" value="Hemerythrin"/>
    <property type="match status" value="1"/>
</dbReference>
<protein>
    <submittedName>
        <fullName evidence="5">Bacteriohemerythrin</fullName>
    </submittedName>
</protein>
<feature type="domain" description="Hemerythrin-like" evidence="4">
    <location>
        <begin position="10"/>
        <end position="125"/>
    </location>
</feature>
<dbReference type="GO" id="GO:0046872">
    <property type="term" value="F:metal ion binding"/>
    <property type="evidence" value="ECO:0007669"/>
    <property type="project" value="UniProtKB-KW"/>
</dbReference>
<reference evidence="6" key="1">
    <citation type="submission" date="2024-06" db="EMBL/GenBank/DDBJ databases">
        <title>Caproicibacterium argilliputei sp. nov, a novel caproic acid producing anaerobic bacterium isolated from pit mud.</title>
        <authorList>
            <person name="Zeng C."/>
        </authorList>
    </citation>
    <scope>NUCLEOTIDE SEQUENCE [LARGE SCALE GENOMIC DNA]</scope>
    <source>
        <strain evidence="6">ZCY20-5</strain>
    </source>
</reference>
<dbReference type="SUPFAM" id="SSF47188">
    <property type="entry name" value="Hemerythrin-like"/>
    <property type="match status" value="1"/>
</dbReference>
<reference evidence="6" key="3">
    <citation type="submission" date="2024-06" db="EMBL/GenBank/DDBJ databases">
        <authorList>
            <person name="Zeng C."/>
        </authorList>
    </citation>
    <scope>NUCLEOTIDE SEQUENCE [LARGE SCALE GENOMIC DNA]</scope>
    <source>
        <strain evidence="6">ZCY20-5</strain>
    </source>
</reference>
<dbReference type="NCBIfam" id="NF033749">
    <property type="entry name" value="bact_hemeryth"/>
    <property type="match status" value="1"/>
</dbReference>
<dbReference type="Pfam" id="PF01814">
    <property type="entry name" value="Hemerythrin"/>
    <property type="match status" value="1"/>
</dbReference>
<comment type="similarity">
    <text evidence="1">Belongs to the hemerythrin family.</text>
</comment>
<evidence type="ECO:0000256" key="1">
    <source>
        <dbReference type="ARBA" id="ARBA00010587"/>
    </source>
</evidence>
<organism evidence="5 6">
    <name type="scientific">Caproicibacterium argilliputei</name>
    <dbReference type="NCBI Taxonomy" id="3030016"/>
    <lineage>
        <taxon>Bacteria</taxon>
        <taxon>Bacillati</taxon>
        <taxon>Bacillota</taxon>
        <taxon>Clostridia</taxon>
        <taxon>Eubacteriales</taxon>
        <taxon>Oscillospiraceae</taxon>
        <taxon>Caproicibacterium</taxon>
    </lineage>
</organism>
<evidence type="ECO:0000313" key="6">
    <source>
        <dbReference type="Proteomes" id="UP001300604"/>
    </source>
</evidence>
<proteinExistence type="inferred from homology"/>
<sequence length="133" mass="15389">MPWTPNLSVGVKMIDDQHKMWFEKAEKLFDAGKKNQAAEYIGELLSFLEDYTKKHFADEEKYMLSIHYPEYAAQKQAHTMFIGRLAKLRSDYNTSGGNLTVILNANKVVLDWLTQHISTMDKKIGQYAKTLQK</sequence>
<reference evidence="5 6" key="2">
    <citation type="submission" date="2024-06" db="EMBL/GenBank/DDBJ databases">
        <title>Caproicibacterium argilliputei sp. nov, a novel caproic acid producing anaerobic bacterium isolated from pit mud.</title>
        <authorList>
            <person name="Xia S."/>
        </authorList>
    </citation>
    <scope>NUCLEOTIDE SEQUENCE [LARGE SCALE GENOMIC DNA]</scope>
    <source>
        <strain evidence="5 6">ZCY20-5</strain>
    </source>
</reference>
<gene>
    <name evidence="5" type="ORF">PXC00_00135</name>
</gene>
<accession>A0AA97H1C9</accession>
<dbReference type="KEGG" id="carl:PXC00_00135"/>
<dbReference type="NCBIfam" id="TIGR02481">
    <property type="entry name" value="hemeryth_dom"/>
    <property type="match status" value="1"/>
</dbReference>
<dbReference type="AlphaFoldDB" id="A0AA97H1C9"/>
<evidence type="ECO:0000259" key="4">
    <source>
        <dbReference type="Pfam" id="PF01814"/>
    </source>
</evidence>
<evidence type="ECO:0000313" key="5">
    <source>
        <dbReference type="EMBL" id="WOC32308.1"/>
    </source>
</evidence>
<dbReference type="PANTHER" id="PTHR37164:SF1">
    <property type="entry name" value="BACTERIOHEMERYTHRIN"/>
    <property type="match status" value="1"/>
</dbReference>
<dbReference type="InterPro" id="IPR035938">
    <property type="entry name" value="Hemerythrin-like_sf"/>
</dbReference>
<dbReference type="RefSeq" id="WP_275845880.1">
    <property type="nucleotide sequence ID" value="NZ_CP135996.1"/>
</dbReference>